<dbReference type="eggNOG" id="KOG2824">
    <property type="taxonomic scope" value="Eukaryota"/>
</dbReference>
<dbReference type="KEGG" id="atr:18444852"/>
<reference evidence="4" key="1">
    <citation type="journal article" date="2013" name="Science">
        <title>The Amborella genome and the evolution of flowering plants.</title>
        <authorList>
            <consortium name="Amborella Genome Project"/>
        </authorList>
    </citation>
    <scope>NUCLEOTIDE SEQUENCE [LARGE SCALE GENOMIC DNA]</scope>
</reference>
<feature type="domain" description="Glutaredoxin" evidence="2">
    <location>
        <begin position="246"/>
        <end position="313"/>
    </location>
</feature>
<dbReference type="CDD" id="cd03031">
    <property type="entry name" value="GRX_GRX_like"/>
    <property type="match status" value="1"/>
</dbReference>
<accession>U5D560</accession>
<feature type="region of interest" description="Disordered" evidence="1">
    <location>
        <begin position="1"/>
        <end position="25"/>
    </location>
</feature>
<dbReference type="STRING" id="13333.U5D560"/>
<dbReference type="Pfam" id="PF00462">
    <property type="entry name" value="Glutaredoxin"/>
    <property type="match status" value="1"/>
</dbReference>
<protein>
    <recommendedName>
        <fullName evidence="2">Glutaredoxin domain-containing protein</fullName>
    </recommendedName>
</protein>
<evidence type="ECO:0000313" key="3">
    <source>
        <dbReference type="EMBL" id="ERN16537.1"/>
    </source>
</evidence>
<proteinExistence type="predicted"/>
<feature type="compositionally biased region" description="Basic and acidic residues" evidence="1">
    <location>
        <begin position="8"/>
        <end position="19"/>
    </location>
</feature>
<dbReference type="HOGENOM" id="CLU_029893_0_2_1"/>
<name>U5D560_AMBTC</name>
<dbReference type="SUPFAM" id="SSF52833">
    <property type="entry name" value="Thioredoxin-like"/>
    <property type="match status" value="1"/>
</dbReference>
<dbReference type="PANTHER" id="PTHR45669">
    <property type="entry name" value="GLUTAREDOXIN DOMAIN-CONTAINING CYSTEINE-RICH PROTEIN CG12206-RELATED"/>
    <property type="match status" value="1"/>
</dbReference>
<gene>
    <name evidence="3" type="ORF">AMTR_s00031p00132350</name>
</gene>
<dbReference type="Proteomes" id="UP000017836">
    <property type="component" value="Unassembled WGS sequence"/>
</dbReference>
<sequence>MGCVSSKLAREEADRERETSPYSHSHHIVSLTSSTYGALKLDHPQGFTETPETHHGFFRFGVDSLTSSPKACGFRGEPEIINAWELMEGLEDEAPQSVSSKKPSKVSLSSVAENESRARRSSNQLKSPLKPKKYSGGKENKPGVEAQPNERQVLKPFNSLENLERDKPKTEYGSKNPQIDVKPHSFRKPATNFSASKGSNSPLFDPELIASLERELYEEPKTNQKSPSFPLEKFEKRCPPGGENSVILYTTTLRGIRKTFEDCNRVRSATEAFDVRLIERDISMDSGFREELRGLMGGKTANVPMLFVKGRLIGSVDEVVSMEEEEKLGFLFRGLPRSGGIKACDGCGGVRFVLCVDCNGSCKVRDDENKVVRCGDCNENGLIHCPICC</sequence>
<organism evidence="3 4">
    <name type="scientific">Amborella trichopoda</name>
    <dbReference type="NCBI Taxonomy" id="13333"/>
    <lineage>
        <taxon>Eukaryota</taxon>
        <taxon>Viridiplantae</taxon>
        <taxon>Streptophyta</taxon>
        <taxon>Embryophyta</taxon>
        <taxon>Tracheophyta</taxon>
        <taxon>Spermatophyta</taxon>
        <taxon>Magnoliopsida</taxon>
        <taxon>Amborellales</taxon>
        <taxon>Amborellaceae</taxon>
        <taxon>Amborella</taxon>
    </lineage>
</organism>
<dbReference type="InterPro" id="IPR036249">
    <property type="entry name" value="Thioredoxin-like_sf"/>
</dbReference>
<evidence type="ECO:0000313" key="4">
    <source>
        <dbReference type="Proteomes" id="UP000017836"/>
    </source>
</evidence>
<evidence type="ECO:0000259" key="2">
    <source>
        <dbReference type="Pfam" id="PF00462"/>
    </source>
</evidence>
<feature type="compositionally biased region" description="Basic and acidic residues" evidence="1">
    <location>
        <begin position="162"/>
        <end position="172"/>
    </location>
</feature>
<dbReference type="Gene3D" id="3.40.30.10">
    <property type="entry name" value="Glutaredoxin"/>
    <property type="match status" value="1"/>
</dbReference>
<dbReference type="PANTHER" id="PTHR45669:SF12">
    <property type="entry name" value="EMB|CAB85507.1"/>
    <property type="match status" value="1"/>
</dbReference>
<dbReference type="OMA" id="CMDCNGS"/>
<keyword evidence="4" id="KW-1185">Reference proteome</keyword>
<evidence type="ECO:0000256" key="1">
    <source>
        <dbReference type="SAM" id="MobiDB-lite"/>
    </source>
</evidence>
<dbReference type="Pfam" id="PF23733">
    <property type="entry name" value="GRXCR1-2_C"/>
    <property type="match status" value="1"/>
</dbReference>
<dbReference type="OrthoDB" id="423313at2759"/>
<dbReference type="PROSITE" id="PS51354">
    <property type="entry name" value="GLUTAREDOXIN_2"/>
    <property type="match status" value="1"/>
</dbReference>
<dbReference type="EMBL" id="KI392442">
    <property type="protein sequence ID" value="ERN16537.1"/>
    <property type="molecule type" value="Genomic_DNA"/>
</dbReference>
<dbReference type="InterPro" id="IPR002109">
    <property type="entry name" value="Glutaredoxin"/>
</dbReference>
<feature type="region of interest" description="Disordered" evidence="1">
    <location>
        <begin position="92"/>
        <end position="199"/>
    </location>
</feature>
<dbReference type="Gramene" id="ERN16537">
    <property type="protein sequence ID" value="ERN16537"/>
    <property type="gene ID" value="AMTR_s00031p00132350"/>
</dbReference>
<feature type="compositionally biased region" description="Low complexity" evidence="1">
    <location>
        <begin position="97"/>
        <end position="111"/>
    </location>
</feature>
<dbReference type="AlphaFoldDB" id="U5D560"/>